<dbReference type="PROSITE" id="PS50850">
    <property type="entry name" value="MFS"/>
    <property type="match status" value="1"/>
</dbReference>
<reference evidence="10" key="1">
    <citation type="submission" date="2018-08" db="EMBL/GenBank/DDBJ databases">
        <authorList>
            <person name="Chevrot R."/>
        </authorList>
    </citation>
    <scope>NUCLEOTIDE SEQUENCE [LARGE SCALE GENOMIC DNA]</scope>
</reference>
<dbReference type="CDD" id="cd17478">
    <property type="entry name" value="MFS_FsR"/>
    <property type="match status" value="1"/>
</dbReference>
<dbReference type="PROSITE" id="PS00216">
    <property type="entry name" value="SUGAR_TRANSPORT_1"/>
    <property type="match status" value="1"/>
</dbReference>
<feature type="transmembrane region" description="Helical" evidence="7">
    <location>
        <begin position="129"/>
        <end position="146"/>
    </location>
</feature>
<feature type="transmembrane region" description="Helical" evidence="7">
    <location>
        <begin position="283"/>
        <end position="301"/>
    </location>
</feature>
<dbReference type="Gene3D" id="1.20.1250.20">
    <property type="entry name" value="MFS general substrate transporter like domains"/>
    <property type="match status" value="2"/>
</dbReference>
<dbReference type="InterPro" id="IPR022324">
    <property type="entry name" value="Bacilysin_exporter_BacE_put"/>
</dbReference>
<evidence type="ECO:0000259" key="8">
    <source>
        <dbReference type="PROSITE" id="PS50850"/>
    </source>
</evidence>
<evidence type="ECO:0000256" key="7">
    <source>
        <dbReference type="SAM" id="Phobius"/>
    </source>
</evidence>
<feature type="compositionally biased region" description="Low complexity" evidence="6">
    <location>
        <begin position="1"/>
        <end position="19"/>
    </location>
</feature>
<feature type="region of interest" description="Disordered" evidence="6">
    <location>
        <begin position="1"/>
        <end position="27"/>
    </location>
</feature>
<evidence type="ECO:0000256" key="6">
    <source>
        <dbReference type="SAM" id="MobiDB-lite"/>
    </source>
</evidence>
<dbReference type="SUPFAM" id="SSF103473">
    <property type="entry name" value="MFS general substrate transporter"/>
    <property type="match status" value="1"/>
</dbReference>
<dbReference type="PANTHER" id="PTHR43129:SF1">
    <property type="entry name" value="FOSMIDOMYCIN RESISTANCE PROTEIN"/>
    <property type="match status" value="1"/>
</dbReference>
<dbReference type="GO" id="GO:0022857">
    <property type="term" value="F:transmembrane transporter activity"/>
    <property type="evidence" value="ECO:0007669"/>
    <property type="project" value="InterPro"/>
</dbReference>
<feature type="transmembrane region" description="Helical" evidence="7">
    <location>
        <begin position="248"/>
        <end position="271"/>
    </location>
</feature>
<keyword evidence="4 7" id="KW-1133">Transmembrane helix</keyword>
<name>A0A383RIJ0_PAEAL</name>
<feature type="transmembrane region" description="Helical" evidence="7">
    <location>
        <begin position="106"/>
        <end position="123"/>
    </location>
</feature>
<protein>
    <submittedName>
        <fullName evidence="9">Putative efflux transporter</fullName>
    </submittedName>
</protein>
<keyword evidence="5 7" id="KW-0472">Membrane</keyword>
<dbReference type="InterPro" id="IPR036259">
    <property type="entry name" value="MFS_trans_sf"/>
</dbReference>
<proteinExistence type="predicted"/>
<dbReference type="InterPro" id="IPR011701">
    <property type="entry name" value="MFS"/>
</dbReference>
<comment type="subcellular location">
    <subcellularLocation>
        <location evidence="1">Cell membrane</location>
        <topology evidence="1">Multi-pass membrane protein</topology>
    </subcellularLocation>
</comment>
<dbReference type="EMBL" id="LS992241">
    <property type="protein sequence ID" value="SYX86663.1"/>
    <property type="molecule type" value="Genomic_DNA"/>
</dbReference>
<feature type="transmembrane region" description="Helical" evidence="7">
    <location>
        <begin position="77"/>
        <end position="99"/>
    </location>
</feature>
<feature type="domain" description="Major facilitator superfamily (MFS) profile" evidence="8">
    <location>
        <begin position="38"/>
        <end position="423"/>
    </location>
</feature>
<evidence type="ECO:0000256" key="3">
    <source>
        <dbReference type="ARBA" id="ARBA00022692"/>
    </source>
</evidence>
<dbReference type="Pfam" id="PF07690">
    <property type="entry name" value="MFS_1"/>
    <property type="match status" value="1"/>
</dbReference>
<feature type="transmembrane region" description="Helical" evidence="7">
    <location>
        <begin position="337"/>
        <end position="357"/>
    </location>
</feature>
<feature type="transmembrane region" description="Helical" evidence="7">
    <location>
        <begin position="369"/>
        <end position="391"/>
    </location>
</feature>
<feature type="transmembrane region" description="Helical" evidence="7">
    <location>
        <begin position="397"/>
        <end position="418"/>
    </location>
</feature>
<dbReference type="PRINTS" id="PR01988">
    <property type="entry name" value="EXPORTERBACE"/>
</dbReference>
<organism evidence="9 10">
    <name type="scientific">Paenibacillus alvei</name>
    <name type="common">Bacillus alvei</name>
    <dbReference type="NCBI Taxonomy" id="44250"/>
    <lineage>
        <taxon>Bacteria</taxon>
        <taxon>Bacillati</taxon>
        <taxon>Bacillota</taxon>
        <taxon>Bacilli</taxon>
        <taxon>Bacillales</taxon>
        <taxon>Paenibacillaceae</taxon>
        <taxon>Paenibacillus</taxon>
    </lineage>
</organism>
<dbReference type="Proteomes" id="UP000304148">
    <property type="component" value="Chromosome"/>
</dbReference>
<dbReference type="GO" id="GO:0005886">
    <property type="term" value="C:plasma membrane"/>
    <property type="evidence" value="ECO:0007669"/>
    <property type="project" value="UniProtKB-SubCell"/>
</dbReference>
<keyword evidence="2" id="KW-0813">Transport</keyword>
<dbReference type="PANTHER" id="PTHR43129">
    <property type="entry name" value="FOSMIDOMYCIN RESISTANCE PROTEIN"/>
    <property type="match status" value="1"/>
</dbReference>
<sequence>MDNKSSSSSIAASSQGHSPSRTESPSLEPKAHLQADTIFRILLAISFVHLFNDSIQAVIPAIFPILKSSMNLTYAQIGWISFAINVTASLLQPVVGYAADRRPTPALLPIGMCFTFAGVLLLAYAPNYILVLLAVVLVGFGSAAFHPEGMRVAHMAAGARKGLAQSIFQVGGNAGQSLAPMLTKWIFIPFGQSGALVFTFVAGAGIAVQTYIARWYRAMLDSGYAFKKRHQARTMDPSKRSRIQSATIILVVLVFARSWYTAAIGSYYSFYLMEAYHLTLDDAQIYIFLFLGAGAVGTFFGGPLADRFGRRNLILASMLGTAPLALVLPYLPLFWAGVVLAITGFILLSSFSVTVIYAQLLHPGNIGTVSGLITGFAFGMGGIGALALGYFIDTWGIEAVMIVCGFLPLIGLLTWMLPSDNTLHQWAKEIS</sequence>
<evidence type="ECO:0000256" key="5">
    <source>
        <dbReference type="ARBA" id="ARBA00023136"/>
    </source>
</evidence>
<dbReference type="InterPro" id="IPR005829">
    <property type="entry name" value="Sugar_transporter_CS"/>
</dbReference>
<dbReference type="InterPro" id="IPR020846">
    <property type="entry name" value="MFS_dom"/>
</dbReference>
<feature type="transmembrane region" description="Helical" evidence="7">
    <location>
        <begin position="194"/>
        <end position="213"/>
    </location>
</feature>
<evidence type="ECO:0000256" key="1">
    <source>
        <dbReference type="ARBA" id="ARBA00004651"/>
    </source>
</evidence>
<evidence type="ECO:0000313" key="9">
    <source>
        <dbReference type="EMBL" id="SYX86663.1"/>
    </source>
</evidence>
<feature type="transmembrane region" description="Helical" evidence="7">
    <location>
        <begin position="313"/>
        <end position="331"/>
    </location>
</feature>
<dbReference type="RefSeq" id="WP_021257278.1">
    <property type="nucleotide sequence ID" value="NZ_JAPDMW010000003.1"/>
</dbReference>
<gene>
    <name evidence="9" type="primary">yfnC</name>
    <name evidence="9" type="ORF">PBLR_15089</name>
</gene>
<accession>A0A383RIJ0</accession>
<evidence type="ECO:0000313" key="10">
    <source>
        <dbReference type="Proteomes" id="UP000304148"/>
    </source>
</evidence>
<keyword evidence="3 7" id="KW-0812">Transmembrane</keyword>
<evidence type="ECO:0000256" key="2">
    <source>
        <dbReference type="ARBA" id="ARBA00022448"/>
    </source>
</evidence>
<evidence type="ECO:0000256" key="4">
    <source>
        <dbReference type="ARBA" id="ARBA00022989"/>
    </source>
</evidence>
<dbReference type="AlphaFoldDB" id="A0A383RIJ0"/>